<dbReference type="AlphaFoldDB" id="A0A9D6V227"/>
<dbReference type="Proteomes" id="UP000807825">
    <property type="component" value="Unassembled WGS sequence"/>
</dbReference>
<evidence type="ECO:0000313" key="2">
    <source>
        <dbReference type="Proteomes" id="UP000807825"/>
    </source>
</evidence>
<reference evidence="1" key="1">
    <citation type="submission" date="2020-07" db="EMBL/GenBank/DDBJ databases">
        <title>Huge and variable diversity of episymbiotic CPR bacteria and DPANN archaea in groundwater ecosystems.</title>
        <authorList>
            <person name="He C.Y."/>
            <person name="Keren R."/>
            <person name="Whittaker M."/>
            <person name="Farag I.F."/>
            <person name="Doudna J."/>
            <person name="Cate J.H.D."/>
            <person name="Banfield J.F."/>
        </authorList>
    </citation>
    <scope>NUCLEOTIDE SEQUENCE</scope>
    <source>
        <strain evidence="1">NC_groundwater_1664_Pr3_B-0.1um_52_9</strain>
    </source>
</reference>
<evidence type="ECO:0008006" key="3">
    <source>
        <dbReference type="Google" id="ProtNLM"/>
    </source>
</evidence>
<organism evidence="1 2">
    <name type="scientific">Desulfomonile tiedjei</name>
    <dbReference type="NCBI Taxonomy" id="2358"/>
    <lineage>
        <taxon>Bacteria</taxon>
        <taxon>Pseudomonadati</taxon>
        <taxon>Thermodesulfobacteriota</taxon>
        <taxon>Desulfomonilia</taxon>
        <taxon>Desulfomonilales</taxon>
        <taxon>Desulfomonilaceae</taxon>
        <taxon>Desulfomonile</taxon>
    </lineage>
</organism>
<accession>A0A9D6V227</accession>
<sequence>MKDPLTRLLDRIVSETTDEFLEMLLRAMSMAFTLSKSPLNPIGALDGYHEQIDDFQGRYLFQAVGGANTSAVFDRGQMEVLDDPVDDWDINVMFSDNKALRDFILSDDHDVMGAIFENRVQTEGNLNYIFKFAFMARDLLHRFNLDRFAR</sequence>
<comment type="caution">
    <text evidence="1">The sequence shown here is derived from an EMBL/GenBank/DDBJ whole genome shotgun (WGS) entry which is preliminary data.</text>
</comment>
<gene>
    <name evidence="1" type="ORF">HY912_14285</name>
</gene>
<protein>
    <recommendedName>
        <fullName evidence="3">SCP2 domain-containing protein</fullName>
    </recommendedName>
</protein>
<proteinExistence type="predicted"/>
<evidence type="ECO:0000313" key="1">
    <source>
        <dbReference type="EMBL" id="MBI5250655.1"/>
    </source>
</evidence>
<name>A0A9D6V227_9BACT</name>
<dbReference type="EMBL" id="JACRDE010000372">
    <property type="protein sequence ID" value="MBI5250655.1"/>
    <property type="molecule type" value="Genomic_DNA"/>
</dbReference>